<reference evidence="2" key="1">
    <citation type="submission" date="2022-03" db="EMBL/GenBank/DDBJ databases">
        <authorList>
            <person name="Martin C."/>
        </authorList>
    </citation>
    <scope>NUCLEOTIDE SEQUENCE</scope>
</reference>
<dbReference type="AlphaFoldDB" id="A0A8J1TEN8"/>
<name>A0A8J1TEN8_OWEFU</name>
<evidence type="ECO:0000313" key="2">
    <source>
        <dbReference type="EMBL" id="CAH1798183.1"/>
    </source>
</evidence>
<sequence length="139" mass="15868">MIPSNNKCSSTPKTQGRWSANYYPRACQSSIKPKPSKGRKIQPSATQGPSHVAPSQGPSRGRKRPILFDVDELMSEDSNDNYRDTLMEQESSRSDEVTKSNKKKKTTTKGKPKKKISRTEITRNNQLKYVSWTKKCQRY</sequence>
<keyword evidence="3" id="KW-1185">Reference proteome</keyword>
<accession>A0A8J1TEN8</accession>
<feature type="compositionally biased region" description="Acidic residues" evidence="1">
    <location>
        <begin position="69"/>
        <end position="79"/>
    </location>
</feature>
<evidence type="ECO:0000313" key="3">
    <source>
        <dbReference type="Proteomes" id="UP000749559"/>
    </source>
</evidence>
<organism evidence="2 3">
    <name type="scientific">Owenia fusiformis</name>
    <name type="common">Polychaete worm</name>
    <dbReference type="NCBI Taxonomy" id="6347"/>
    <lineage>
        <taxon>Eukaryota</taxon>
        <taxon>Metazoa</taxon>
        <taxon>Spiralia</taxon>
        <taxon>Lophotrochozoa</taxon>
        <taxon>Annelida</taxon>
        <taxon>Polychaeta</taxon>
        <taxon>Sedentaria</taxon>
        <taxon>Canalipalpata</taxon>
        <taxon>Sabellida</taxon>
        <taxon>Oweniida</taxon>
        <taxon>Oweniidae</taxon>
        <taxon>Owenia</taxon>
    </lineage>
</organism>
<dbReference type="Proteomes" id="UP000749559">
    <property type="component" value="Unassembled WGS sequence"/>
</dbReference>
<comment type="caution">
    <text evidence="2">The sequence shown here is derived from an EMBL/GenBank/DDBJ whole genome shotgun (WGS) entry which is preliminary data.</text>
</comment>
<proteinExistence type="predicted"/>
<feature type="compositionally biased region" description="Basic and acidic residues" evidence="1">
    <location>
        <begin position="80"/>
        <end position="99"/>
    </location>
</feature>
<feature type="region of interest" description="Disordered" evidence="1">
    <location>
        <begin position="1"/>
        <end position="124"/>
    </location>
</feature>
<gene>
    <name evidence="2" type="ORF">OFUS_LOCUS22352</name>
</gene>
<dbReference type="EMBL" id="CAIIXF020000011">
    <property type="protein sequence ID" value="CAH1798183.1"/>
    <property type="molecule type" value="Genomic_DNA"/>
</dbReference>
<protein>
    <submittedName>
        <fullName evidence="2">Uncharacterized protein</fullName>
    </submittedName>
</protein>
<feature type="compositionally biased region" description="Polar residues" evidence="1">
    <location>
        <begin position="1"/>
        <end position="18"/>
    </location>
</feature>
<evidence type="ECO:0000256" key="1">
    <source>
        <dbReference type="SAM" id="MobiDB-lite"/>
    </source>
</evidence>
<feature type="compositionally biased region" description="Basic residues" evidence="1">
    <location>
        <begin position="100"/>
        <end position="116"/>
    </location>
</feature>